<proteinExistence type="predicted"/>
<dbReference type="Proteomes" id="UP001255856">
    <property type="component" value="Unassembled WGS sequence"/>
</dbReference>
<accession>A0AAD9IGH2</accession>
<keyword evidence="5" id="KW-1185">Reference proteome</keyword>
<dbReference type="InterPro" id="IPR050188">
    <property type="entry name" value="RluA_PseudoU_synthase"/>
</dbReference>
<dbReference type="InterPro" id="IPR006224">
    <property type="entry name" value="PsdUridine_synth_RluA-like_CS"/>
</dbReference>
<gene>
    <name evidence="4" type="ORF">QBZ16_004661</name>
</gene>
<organism evidence="4 5">
    <name type="scientific">Prototheca wickerhamii</name>
    <dbReference type="NCBI Taxonomy" id="3111"/>
    <lineage>
        <taxon>Eukaryota</taxon>
        <taxon>Viridiplantae</taxon>
        <taxon>Chlorophyta</taxon>
        <taxon>core chlorophytes</taxon>
        <taxon>Trebouxiophyceae</taxon>
        <taxon>Chlorellales</taxon>
        <taxon>Chlorellaceae</taxon>
        <taxon>Prototheca</taxon>
    </lineage>
</organism>
<feature type="compositionally biased region" description="Basic and acidic residues" evidence="2">
    <location>
        <begin position="369"/>
        <end position="387"/>
    </location>
</feature>
<comment type="catalytic activity">
    <reaction evidence="1">
        <text>a uridine in RNA = a pseudouridine in RNA</text>
        <dbReference type="Rhea" id="RHEA:48348"/>
        <dbReference type="Rhea" id="RHEA-COMP:12068"/>
        <dbReference type="Rhea" id="RHEA-COMP:12069"/>
        <dbReference type="ChEBI" id="CHEBI:65314"/>
        <dbReference type="ChEBI" id="CHEBI:65315"/>
    </reaction>
</comment>
<feature type="domain" description="Pseudouridine synthase RsuA/RluA-like" evidence="3">
    <location>
        <begin position="86"/>
        <end position="309"/>
    </location>
</feature>
<evidence type="ECO:0000256" key="1">
    <source>
        <dbReference type="ARBA" id="ARBA00000073"/>
    </source>
</evidence>
<evidence type="ECO:0000313" key="5">
    <source>
        <dbReference type="Proteomes" id="UP001255856"/>
    </source>
</evidence>
<dbReference type="GO" id="GO:0000455">
    <property type="term" value="P:enzyme-directed rRNA pseudouridine synthesis"/>
    <property type="evidence" value="ECO:0007669"/>
    <property type="project" value="TreeGrafter"/>
</dbReference>
<evidence type="ECO:0000259" key="3">
    <source>
        <dbReference type="Pfam" id="PF00849"/>
    </source>
</evidence>
<dbReference type="Pfam" id="PF00849">
    <property type="entry name" value="PseudoU_synth_2"/>
    <property type="match status" value="1"/>
</dbReference>
<feature type="region of interest" description="Disordered" evidence="2">
    <location>
        <begin position="361"/>
        <end position="425"/>
    </location>
</feature>
<dbReference type="SUPFAM" id="SSF55120">
    <property type="entry name" value="Pseudouridine synthase"/>
    <property type="match status" value="1"/>
</dbReference>
<protein>
    <recommendedName>
        <fullName evidence="3">Pseudouridine synthase RsuA/RluA-like domain-containing protein</fullName>
    </recommendedName>
</protein>
<dbReference type="InterPro" id="IPR006145">
    <property type="entry name" value="PsdUridine_synth_RsuA/RluA"/>
</dbReference>
<evidence type="ECO:0000313" key="4">
    <source>
        <dbReference type="EMBL" id="KAK2077813.1"/>
    </source>
</evidence>
<dbReference type="InterPro" id="IPR020103">
    <property type="entry name" value="PsdUridine_synth_cat_dom_sf"/>
</dbReference>
<dbReference type="GO" id="GO:0003723">
    <property type="term" value="F:RNA binding"/>
    <property type="evidence" value="ECO:0007669"/>
    <property type="project" value="InterPro"/>
</dbReference>
<comment type="caution">
    <text evidence="4">The sequence shown here is derived from an EMBL/GenBank/DDBJ whole genome shotgun (WGS) entry which is preliminary data.</text>
</comment>
<dbReference type="EMBL" id="JASFZW010000006">
    <property type="protein sequence ID" value="KAK2077813.1"/>
    <property type="molecule type" value="Genomic_DNA"/>
</dbReference>
<dbReference type="PANTHER" id="PTHR21600:SF40">
    <property type="entry name" value="PSEUDOURIDYLATE SYNTHASE RPUSD2"/>
    <property type="match status" value="1"/>
</dbReference>
<evidence type="ECO:0000256" key="2">
    <source>
        <dbReference type="SAM" id="MobiDB-lite"/>
    </source>
</evidence>
<dbReference type="Gene3D" id="3.30.2350.10">
    <property type="entry name" value="Pseudouridine synthase"/>
    <property type="match status" value="1"/>
</dbReference>
<feature type="region of interest" description="Disordered" evidence="2">
    <location>
        <begin position="226"/>
        <end position="267"/>
    </location>
</feature>
<reference evidence="4" key="1">
    <citation type="submission" date="2021-01" db="EMBL/GenBank/DDBJ databases">
        <authorList>
            <person name="Eckstrom K.M.E."/>
        </authorList>
    </citation>
    <scope>NUCLEOTIDE SEQUENCE</scope>
    <source>
        <strain evidence="4">UVCC 0001</strain>
    </source>
</reference>
<dbReference type="PANTHER" id="PTHR21600">
    <property type="entry name" value="MITOCHONDRIAL RNA PSEUDOURIDINE SYNTHASE"/>
    <property type="match status" value="1"/>
</dbReference>
<dbReference type="GO" id="GO:0009982">
    <property type="term" value="F:pseudouridine synthase activity"/>
    <property type="evidence" value="ECO:0007669"/>
    <property type="project" value="InterPro"/>
</dbReference>
<dbReference type="AlphaFoldDB" id="A0AAD9IGH2"/>
<feature type="compositionally biased region" description="Basic and acidic residues" evidence="2">
    <location>
        <begin position="237"/>
        <end position="261"/>
    </location>
</feature>
<sequence length="499" mass="54406">MINGYRFVSVFLALEAVKPYHFDFACSVKERWAGQTLLEVNSPPDREPLSPDTILQPGQRMRHLIHRHEPPVRGGPVLVLGCTAEVVAVAKPAGMPVHVSGQYRKNTVLGVLQAERPDLLPLHPAHRLDKPVSGALLFARSPAAADALRRRIEAHDVEKVYVARVQGAFPATPEPLVVDVPLAWDQQRNHVLACPGALVEEEEQGSDDGGLGAEGEKMDGACTSTNASTAHAQRHAFRAERRERAQRKREAKERRRAERAARGASQLHAPKRAVTEVRRLAVAPDGQTSLVECRPRTGRTHQIRVHLQHLGHPIANDGQYGGRFAGPLASRLLAANMGVAWDQMRVSAGLPVWGAAGGAGGENGVPGALEKDTTSQCAEPKRPRTDQEASPGLGASHAPHPDAQAGADSSTIPEPFQPPPRDADTYAQNKAFRSDDVYRVPEGLVDAECPHCPFLTPVDYPLDLRPLWLHARTYACSDWRFEAPLPDWADAQYEAAMEE</sequence>
<name>A0AAD9IGH2_PROWI</name>
<dbReference type="PROSITE" id="PS01129">
    <property type="entry name" value="PSI_RLU"/>
    <property type="match status" value="1"/>
</dbReference>